<evidence type="ECO:0000259" key="7">
    <source>
        <dbReference type="PROSITE" id="PS50850"/>
    </source>
</evidence>
<keyword evidence="3 6" id="KW-0812">Transmembrane</keyword>
<dbReference type="Gene3D" id="1.20.1250.20">
    <property type="entry name" value="MFS general substrate transporter like domains"/>
    <property type="match status" value="2"/>
</dbReference>
<feature type="transmembrane region" description="Helical" evidence="6">
    <location>
        <begin position="99"/>
        <end position="122"/>
    </location>
</feature>
<dbReference type="InterPro" id="IPR050189">
    <property type="entry name" value="MFS_Efflux_Transporters"/>
</dbReference>
<dbReference type="SUPFAM" id="SSF103473">
    <property type="entry name" value="MFS general substrate transporter"/>
    <property type="match status" value="1"/>
</dbReference>
<feature type="transmembrane region" description="Helical" evidence="6">
    <location>
        <begin position="359"/>
        <end position="380"/>
    </location>
</feature>
<keyword evidence="2" id="KW-1003">Cell membrane</keyword>
<comment type="caution">
    <text evidence="8">The sequence shown here is derived from an EMBL/GenBank/DDBJ whole genome shotgun (WGS) entry which is preliminary data.</text>
</comment>
<feature type="transmembrane region" description="Helical" evidence="6">
    <location>
        <begin position="320"/>
        <end position="338"/>
    </location>
</feature>
<dbReference type="PANTHER" id="PTHR43124:SF3">
    <property type="entry name" value="CHLORAMPHENICOL EFFLUX PUMP RV0191"/>
    <property type="match status" value="1"/>
</dbReference>
<organism evidence="8 9">
    <name type="scientific">Amnibacterium kyonggiense</name>
    <dbReference type="NCBI Taxonomy" id="595671"/>
    <lineage>
        <taxon>Bacteria</taxon>
        <taxon>Bacillati</taxon>
        <taxon>Actinomycetota</taxon>
        <taxon>Actinomycetes</taxon>
        <taxon>Micrococcales</taxon>
        <taxon>Microbacteriaceae</taxon>
        <taxon>Amnibacterium</taxon>
    </lineage>
</organism>
<keyword evidence="4 6" id="KW-1133">Transmembrane helix</keyword>
<dbReference type="InterPro" id="IPR036259">
    <property type="entry name" value="MFS_trans_sf"/>
</dbReference>
<feature type="transmembrane region" description="Helical" evidence="6">
    <location>
        <begin position="66"/>
        <end position="92"/>
    </location>
</feature>
<evidence type="ECO:0000256" key="1">
    <source>
        <dbReference type="ARBA" id="ARBA00004651"/>
    </source>
</evidence>
<feature type="transmembrane region" description="Helical" evidence="6">
    <location>
        <begin position="386"/>
        <end position="406"/>
    </location>
</feature>
<dbReference type="InterPro" id="IPR020846">
    <property type="entry name" value="MFS_dom"/>
</dbReference>
<comment type="subcellular location">
    <subcellularLocation>
        <location evidence="1">Cell membrane</location>
        <topology evidence="1">Multi-pass membrane protein</topology>
    </subcellularLocation>
</comment>
<evidence type="ECO:0000256" key="3">
    <source>
        <dbReference type="ARBA" id="ARBA00022692"/>
    </source>
</evidence>
<dbReference type="OrthoDB" id="9814237at2"/>
<dbReference type="GO" id="GO:0005886">
    <property type="term" value="C:plasma membrane"/>
    <property type="evidence" value="ECO:0007669"/>
    <property type="project" value="UniProtKB-SubCell"/>
</dbReference>
<gene>
    <name evidence="8" type="ORF">CLV52_2977</name>
</gene>
<evidence type="ECO:0000256" key="4">
    <source>
        <dbReference type="ARBA" id="ARBA00022989"/>
    </source>
</evidence>
<feature type="transmembrane region" description="Helical" evidence="6">
    <location>
        <begin position="20"/>
        <end position="46"/>
    </location>
</feature>
<protein>
    <submittedName>
        <fullName evidence="8">DHA1 family inner membrane transport protein</fullName>
    </submittedName>
</protein>
<proteinExistence type="predicted"/>
<sequence length="418" mass="41438">MGPDVRDRASADPVQHSRAVVALALAALALGGFAIGTTEFVASGLLPDIARELLPQAYAASSEDAIAQAGVLVSAYAAGVVVGAPVLAAVGARLPRKTVLLGLLVVFVLATVATALLPGFGFVVAARFVAGLPHGAYFGVATVAASELLGPGKRGRAATSVLLGLTIANIVGVPAVTAVGQALGWRAAYLVVAVAFALTFVAVLVAVPNGPGDPTATVRSELRAFARVQVWLAVALGAVGFGGLFAAYTYVAPITTDVTRLPASVVPIVLVVFGVGMTIGNVAGGRFVDRGVRRAVLVGFLGTLVALVVLLVGAATPVGLFAGVLLIGVFASVLGPAIQVRLMDVAAGSTTIAAASTHSALNIGNSLGAALGAVVIAAGLGYLSPIAVGIAVTTLGLGIAAVAFGLEQRGLRRRALST</sequence>
<evidence type="ECO:0000256" key="5">
    <source>
        <dbReference type="ARBA" id="ARBA00023136"/>
    </source>
</evidence>
<feature type="transmembrane region" description="Helical" evidence="6">
    <location>
        <begin position="187"/>
        <end position="207"/>
    </location>
</feature>
<dbReference type="Pfam" id="PF07690">
    <property type="entry name" value="MFS_1"/>
    <property type="match status" value="1"/>
</dbReference>
<dbReference type="GO" id="GO:0022857">
    <property type="term" value="F:transmembrane transporter activity"/>
    <property type="evidence" value="ECO:0007669"/>
    <property type="project" value="InterPro"/>
</dbReference>
<keyword evidence="5 6" id="KW-0472">Membrane</keyword>
<name>A0A4V6Q0Y1_9MICO</name>
<reference evidence="8 9" key="1">
    <citation type="submission" date="2019-03" db="EMBL/GenBank/DDBJ databases">
        <title>Genomic Encyclopedia of Archaeal and Bacterial Type Strains, Phase II (KMG-II): from individual species to whole genera.</title>
        <authorList>
            <person name="Goeker M."/>
        </authorList>
    </citation>
    <scope>NUCLEOTIDE SEQUENCE [LARGE SCALE GENOMIC DNA]</scope>
    <source>
        <strain evidence="8 9">DSM 24782</strain>
    </source>
</reference>
<keyword evidence="9" id="KW-1185">Reference proteome</keyword>
<feature type="domain" description="Major facilitator superfamily (MFS) profile" evidence="7">
    <location>
        <begin position="24"/>
        <end position="410"/>
    </location>
</feature>
<feature type="transmembrane region" description="Helical" evidence="6">
    <location>
        <begin position="263"/>
        <end position="283"/>
    </location>
</feature>
<feature type="transmembrane region" description="Helical" evidence="6">
    <location>
        <begin position="161"/>
        <end position="181"/>
    </location>
</feature>
<dbReference type="InterPro" id="IPR011701">
    <property type="entry name" value="MFS"/>
</dbReference>
<dbReference type="PROSITE" id="PS50850">
    <property type="entry name" value="MFS"/>
    <property type="match status" value="1"/>
</dbReference>
<dbReference type="AlphaFoldDB" id="A0A4V6Q0Y1"/>
<dbReference type="EMBL" id="SOAM01000003">
    <property type="protein sequence ID" value="TDS75868.1"/>
    <property type="molecule type" value="Genomic_DNA"/>
</dbReference>
<dbReference type="CDD" id="cd17324">
    <property type="entry name" value="MFS_NepI_like"/>
    <property type="match status" value="1"/>
</dbReference>
<dbReference type="PANTHER" id="PTHR43124">
    <property type="entry name" value="PURINE EFFLUX PUMP PBUE"/>
    <property type="match status" value="1"/>
</dbReference>
<evidence type="ECO:0000313" key="9">
    <source>
        <dbReference type="Proteomes" id="UP000295344"/>
    </source>
</evidence>
<dbReference type="Proteomes" id="UP000295344">
    <property type="component" value="Unassembled WGS sequence"/>
</dbReference>
<feature type="transmembrane region" description="Helical" evidence="6">
    <location>
        <begin position="295"/>
        <end position="314"/>
    </location>
</feature>
<dbReference type="RefSeq" id="WP_133767108.1">
    <property type="nucleotide sequence ID" value="NZ_BAAARP010000001.1"/>
</dbReference>
<feature type="transmembrane region" description="Helical" evidence="6">
    <location>
        <begin position="228"/>
        <end position="251"/>
    </location>
</feature>
<evidence type="ECO:0000256" key="2">
    <source>
        <dbReference type="ARBA" id="ARBA00022475"/>
    </source>
</evidence>
<evidence type="ECO:0000256" key="6">
    <source>
        <dbReference type="SAM" id="Phobius"/>
    </source>
</evidence>
<evidence type="ECO:0000313" key="8">
    <source>
        <dbReference type="EMBL" id="TDS75868.1"/>
    </source>
</evidence>
<accession>A0A4V6Q0Y1</accession>
<feature type="transmembrane region" description="Helical" evidence="6">
    <location>
        <begin position="128"/>
        <end position="149"/>
    </location>
</feature>